<proteinExistence type="predicted"/>
<feature type="region of interest" description="Disordered" evidence="1">
    <location>
        <begin position="288"/>
        <end position="309"/>
    </location>
</feature>
<evidence type="ECO:0000256" key="1">
    <source>
        <dbReference type="SAM" id="MobiDB-lite"/>
    </source>
</evidence>
<keyword evidence="5" id="KW-1185">Reference proteome</keyword>
<feature type="chain" id="PRO_5045709161" evidence="2">
    <location>
        <begin position="35"/>
        <end position="309"/>
    </location>
</feature>
<dbReference type="RefSeq" id="WP_420905059.1">
    <property type="nucleotide sequence ID" value="NZ_BAAFGK010000004.1"/>
</dbReference>
<dbReference type="EC" id="2.7.11.1" evidence="4"/>
<dbReference type="EMBL" id="BAAFGK010000004">
    <property type="protein sequence ID" value="GAB0057367.1"/>
    <property type="molecule type" value="Genomic_DNA"/>
</dbReference>
<reference evidence="4 5" key="2">
    <citation type="submission" date="2024-09" db="EMBL/GenBank/DDBJ databases">
        <title>Draft genome sequence of Candidatus Magnetaquicoccaceae bacterium FCR-1.</title>
        <authorList>
            <person name="Shimoshige H."/>
            <person name="Shimamura S."/>
            <person name="Taoka A."/>
            <person name="Kobayashi H."/>
            <person name="Maekawa T."/>
        </authorList>
    </citation>
    <scope>NUCLEOTIDE SEQUENCE [LARGE SCALE GENOMIC DNA]</scope>
    <source>
        <strain evidence="4 5">FCR-1</strain>
    </source>
</reference>
<evidence type="ECO:0000256" key="2">
    <source>
        <dbReference type="SAM" id="SignalP"/>
    </source>
</evidence>
<dbReference type="Proteomes" id="UP001628193">
    <property type="component" value="Unassembled WGS sequence"/>
</dbReference>
<comment type="caution">
    <text evidence="4">The sequence shown here is derived from an EMBL/GenBank/DDBJ whole genome shotgun (WGS) entry which is preliminary data.</text>
</comment>
<dbReference type="PANTHER" id="PTHR23150">
    <property type="entry name" value="SULFATASE MODIFYING FACTOR 1, 2"/>
    <property type="match status" value="1"/>
</dbReference>
<dbReference type="SUPFAM" id="SSF56436">
    <property type="entry name" value="C-type lectin-like"/>
    <property type="match status" value="1"/>
</dbReference>
<name>A0ABQ0C8Z8_9PROT</name>
<protein>
    <submittedName>
        <fullName evidence="4">Serine/threonine-protein kinase Pkn1</fullName>
        <ecNumber evidence="4">2.7.11.1</ecNumber>
    </submittedName>
</protein>
<organism evidence="4 5">
    <name type="scientific">Candidatus Magnetaquiglobus chichijimensis</name>
    <dbReference type="NCBI Taxonomy" id="3141448"/>
    <lineage>
        <taxon>Bacteria</taxon>
        <taxon>Pseudomonadati</taxon>
        <taxon>Pseudomonadota</taxon>
        <taxon>Magnetococcia</taxon>
        <taxon>Magnetococcales</taxon>
        <taxon>Candidatus Magnetaquicoccaceae</taxon>
        <taxon>Candidatus Magnetaquiglobus</taxon>
    </lineage>
</organism>
<reference evidence="4 5" key="1">
    <citation type="submission" date="2024-05" db="EMBL/GenBank/DDBJ databases">
        <authorList>
            <consortium name="Candidatus Magnetaquicoccaceae bacterium FCR-1 genome sequencing consortium"/>
            <person name="Shimoshige H."/>
            <person name="Shimamura S."/>
            <person name="Taoka A."/>
            <person name="Kobayashi H."/>
            <person name="Maekawa T."/>
        </authorList>
    </citation>
    <scope>NUCLEOTIDE SEQUENCE [LARGE SCALE GENOMIC DNA]</scope>
    <source>
        <strain evidence="4 5">FCR-1</strain>
    </source>
</reference>
<dbReference type="PANTHER" id="PTHR23150:SF19">
    <property type="entry name" value="FORMYLGLYCINE-GENERATING ENZYME"/>
    <property type="match status" value="1"/>
</dbReference>
<keyword evidence="4" id="KW-0418">Kinase</keyword>
<accession>A0ABQ0C8Z8</accession>
<keyword evidence="4" id="KW-0808">Transferase</keyword>
<dbReference type="GO" id="GO:0004674">
    <property type="term" value="F:protein serine/threonine kinase activity"/>
    <property type="evidence" value="ECO:0007669"/>
    <property type="project" value="UniProtKB-EC"/>
</dbReference>
<dbReference type="Pfam" id="PF03781">
    <property type="entry name" value="FGE-sulfatase"/>
    <property type="match status" value="1"/>
</dbReference>
<feature type="domain" description="Sulfatase-modifying factor enzyme-like" evidence="3">
    <location>
        <begin position="70"/>
        <end position="287"/>
    </location>
</feature>
<feature type="compositionally biased region" description="Basic and acidic residues" evidence="1">
    <location>
        <begin position="291"/>
        <end position="309"/>
    </location>
</feature>
<dbReference type="InterPro" id="IPR016187">
    <property type="entry name" value="CTDL_fold"/>
</dbReference>
<dbReference type="Gene3D" id="3.90.1580.10">
    <property type="entry name" value="paralog of FGE (formylglycine-generating enzyme)"/>
    <property type="match status" value="1"/>
</dbReference>
<feature type="signal peptide" evidence="2">
    <location>
        <begin position="1"/>
        <end position="34"/>
    </location>
</feature>
<evidence type="ECO:0000259" key="3">
    <source>
        <dbReference type="Pfam" id="PF03781"/>
    </source>
</evidence>
<keyword evidence="2" id="KW-0732">Signal</keyword>
<dbReference type="InterPro" id="IPR042095">
    <property type="entry name" value="SUMF_sf"/>
</dbReference>
<evidence type="ECO:0000313" key="5">
    <source>
        <dbReference type="Proteomes" id="UP001628193"/>
    </source>
</evidence>
<gene>
    <name evidence="4" type="primary">pkn1_2</name>
    <name evidence="4" type="ORF">SIID45300_01694</name>
</gene>
<dbReference type="InterPro" id="IPR005532">
    <property type="entry name" value="SUMF_dom"/>
</dbReference>
<dbReference type="InterPro" id="IPR051043">
    <property type="entry name" value="Sulfatase_Mod_Factor_Kinase"/>
</dbReference>
<evidence type="ECO:0000313" key="4">
    <source>
        <dbReference type="EMBL" id="GAB0057367.1"/>
    </source>
</evidence>
<sequence length="309" mass="34467">MTHSHALTRLAGIRFLAATLTLSAGLMPLSTAQASLINEWEPLDTEAARPKPTVTIQPGQNWRDPMSEVNLLWIAGGCYDMGSPPRAEGRESDEGPVHQECVKGFWLGETEVTQGQWRRVMHNNPSRFRKGENYPLENATREEINEFIAQLNSRARINVQFRLPSEAEWEFACRNGGQRTIFPGGSDPTRYAWFGPNSLGTSQPVGLRPANQLGLKDMSGNVWEWVQDRYQSSYGSNNKAAPNSAGGTEFFTIRGGGWQDEAHSLRCANRGFQSDNSRRPDLGLRLAASVKTKEKKNGTRSTDIKRMPF</sequence>